<dbReference type="AlphaFoldDB" id="A0A7S0MDX7"/>
<evidence type="ECO:0000256" key="1">
    <source>
        <dbReference type="SAM" id="SignalP"/>
    </source>
</evidence>
<organism evidence="2">
    <name type="scientific">Cryptomonas curvata</name>
    <dbReference type="NCBI Taxonomy" id="233186"/>
    <lineage>
        <taxon>Eukaryota</taxon>
        <taxon>Cryptophyceae</taxon>
        <taxon>Cryptomonadales</taxon>
        <taxon>Cryptomonadaceae</taxon>
        <taxon>Cryptomonas</taxon>
    </lineage>
</organism>
<name>A0A7S0MDX7_9CRYP</name>
<gene>
    <name evidence="2" type="ORF">CCUR1050_LOCUS16307</name>
</gene>
<sequence length="287" mass="30680">MARLATAALVALFLVAAPSSEAFAPATGAVGTRLGLRTNAAASRRARAAPAKMSLDSSVIDGAQAILAAVQNVPFTDELTGEAQGFTAPQNHFISVIGLWALFALPVWSAAYKQAGAQNPEWTGASHVREDIPGLGLVTRAAPEWDGPTFGEGLQYVFSFFWKPPILIAWRPREDLVVDAMDPARDTVVSKLYKGLGGASDKSAYYDEEDQLLIKSEIQIFDETPLGKRREAQAEKMGWYEGNPSFGRSLIEFSEVTKKSKGVAPGKVQISASELAALKAAAAARKK</sequence>
<feature type="signal peptide" evidence="1">
    <location>
        <begin position="1"/>
        <end position="22"/>
    </location>
</feature>
<keyword evidence="1" id="KW-0732">Signal</keyword>
<feature type="chain" id="PRO_5031036139" evidence="1">
    <location>
        <begin position="23"/>
        <end position="287"/>
    </location>
</feature>
<proteinExistence type="predicted"/>
<reference evidence="2" key="1">
    <citation type="submission" date="2021-01" db="EMBL/GenBank/DDBJ databases">
        <authorList>
            <person name="Corre E."/>
            <person name="Pelletier E."/>
            <person name="Niang G."/>
            <person name="Scheremetjew M."/>
            <person name="Finn R."/>
            <person name="Kale V."/>
            <person name="Holt S."/>
            <person name="Cochrane G."/>
            <person name="Meng A."/>
            <person name="Brown T."/>
            <person name="Cohen L."/>
        </authorList>
    </citation>
    <scope>NUCLEOTIDE SEQUENCE</scope>
    <source>
        <strain evidence="2">CCAP979/52</strain>
    </source>
</reference>
<evidence type="ECO:0000313" key="2">
    <source>
        <dbReference type="EMBL" id="CAD8638623.1"/>
    </source>
</evidence>
<protein>
    <submittedName>
        <fullName evidence="2">Uncharacterized protein</fullName>
    </submittedName>
</protein>
<dbReference type="EMBL" id="HBEZ01029569">
    <property type="protein sequence ID" value="CAD8638623.1"/>
    <property type="molecule type" value="Transcribed_RNA"/>
</dbReference>
<accession>A0A7S0MDX7</accession>